<dbReference type="CDD" id="cd09596">
    <property type="entry name" value="M36"/>
    <property type="match status" value="1"/>
</dbReference>
<dbReference type="AlphaFoldDB" id="A0A506PQN8"/>
<dbReference type="InterPro" id="IPR026444">
    <property type="entry name" value="Secre_tail"/>
</dbReference>
<evidence type="ECO:0000256" key="9">
    <source>
        <dbReference type="ARBA" id="ARBA00022833"/>
    </source>
</evidence>
<keyword evidence="5" id="KW-0645">Protease</keyword>
<feature type="domain" description="PA" evidence="13">
    <location>
        <begin position="464"/>
        <end position="551"/>
    </location>
</feature>
<dbReference type="InterPro" id="IPR046450">
    <property type="entry name" value="PA_dom_sf"/>
</dbReference>
<evidence type="ECO:0000256" key="12">
    <source>
        <dbReference type="SAM" id="SignalP"/>
    </source>
</evidence>
<feature type="domain" description="Secretion system C-terminal sorting" evidence="15">
    <location>
        <begin position="811"/>
        <end position="882"/>
    </location>
</feature>
<evidence type="ECO:0000256" key="11">
    <source>
        <dbReference type="ARBA" id="ARBA00023145"/>
    </source>
</evidence>
<evidence type="ECO:0000259" key="15">
    <source>
        <dbReference type="Pfam" id="PF18962"/>
    </source>
</evidence>
<keyword evidence="6" id="KW-0479">Metal-binding</keyword>
<accession>A0A506PQN8</accession>
<dbReference type="InterPro" id="IPR050371">
    <property type="entry name" value="Fungal_virulence_M36"/>
</dbReference>
<dbReference type="Pfam" id="PF02225">
    <property type="entry name" value="PA"/>
    <property type="match status" value="1"/>
</dbReference>
<dbReference type="InterPro" id="IPR027268">
    <property type="entry name" value="Peptidase_M4/M1_CTD_sf"/>
</dbReference>
<gene>
    <name evidence="16" type="ORF">FJ651_03095</name>
</gene>
<organism evidence="16 17">
    <name type="scientific">Paucihalobacter ruber</name>
    <dbReference type="NCBI Taxonomy" id="2567861"/>
    <lineage>
        <taxon>Bacteria</taxon>
        <taxon>Pseudomonadati</taxon>
        <taxon>Bacteroidota</taxon>
        <taxon>Flavobacteriia</taxon>
        <taxon>Flavobacteriales</taxon>
        <taxon>Flavobacteriaceae</taxon>
        <taxon>Paucihalobacter</taxon>
    </lineage>
</organism>
<evidence type="ECO:0000256" key="8">
    <source>
        <dbReference type="ARBA" id="ARBA00022801"/>
    </source>
</evidence>
<dbReference type="InterPro" id="IPR011096">
    <property type="entry name" value="FTP_domain"/>
</dbReference>
<sequence>MKLNYPTLSLLVLFSLVFNLNNAQVSLSQSSFESVVTSYFDENLIKYKVQKLDYEDLVIQNQVFSKSTGITHLYLNQRYRGIKIYNAISSLAIKNNEVFYYANRFIPDIANKVNAINPVLTPFLAIEKVSQSLGLSLLENIVPKETRDNKYIFTKGNISQVDIPVELMFFAKGKSELRLVWDLSIFDVSGKNWWTVRIDAVTGEIVDIQDYILTCNFGDNNHLEHLHVPSHITQEVNLERKTSAFSPNDNSRYNVFALPIESPIHGNRQIVIEPASGLASPFGWHDTDGIPGTEHTITRGNNVWAMEDRAGTNQIGYSPDGTASLNFDFELNLDQPPAFYEDAAITNLFYTNNMMHDIFYHYGFDEESGNFQQNNYGRGGIENDFVYADAQDGSGLNNATFGTPPDGQNPVMTMFLWSASGPQGNPLIINNSSFVGEYPGIAASFGNPLSIDPLTSDLALVIDSNAGASTDFFDACDAILNGTDLKGKIAVIRRGSCEFGAKVFAAQNEGAIAVIMVNNVPDAPITMGPGAAGNLVNIPSVMINQELGEQLINALIDGQNINVSLVAAPPFQKDGDFDNGIIAHEYGHGISNRLTAGPSTVNCLFNDEQMGEGWSDWFGLMVTMKASDIPQTGRGIATYSIGQDINGSGIRPARYSTDTGVNGFTYNATNNPSLSIPHGVGFVWATMLWDLTWAYIDKYGFDSDLYNGNGGNNKVMQLVLDGLKLQPCQPGFIDGRDALLAADLALTGGEDQCMIWEVFAQRGLGFNATQGLSTERDDQVQDFSLPPSSLESLASCNSLSTSDILKRSIEIYPNPTSGDLTISGVNVLSNATISLYDLNGRIIKKQSNIFENSITIDLSHLQPGMYIISIANDNFTYSEKIIKQ</sequence>
<dbReference type="Pfam" id="PF18962">
    <property type="entry name" value="Por_Secre_tail"/>
    <property type="match status" value="1"/>
</dbReference>
<proteinExistence type="inferred from homology"/>
<dbReference type="InterPro" id="IPR003137">
    <property type="entry name" value="PA_domain"/>
</dbReference>
<keyword evidence="7 12" id="KW-0732">Signal</keyword>
<dbReference type="NCBIfam" id="NF038113">
    <property type="entry name" value="T9SSA_dep_M36"/>
    <property type="match status" value="1"/>
</dbReference>
<feature type="chain" id="PRO_5021337203" evidence="12">
    <location>
        <begin position="24"/>
        <end position="884"/>
    </location>
</feature>
<evidence type="ECO:0000256" key="10">
    <source>
        <dbReference type="ARBA" id="ARBA00023049"/>
    </source>
</evidence>
<dbReference type="NCBIfam" id="TIGR04183">
    <property type="entry name" value="Por_Secre_tail"/>
    <property type="match status" value="1"/>
</dbReference>
<dbReference type="CDD" id="cd04818">
    <property type="entry name" value="PA_subtilisin_1"/>
    <property type="match status" value="1"/>
</dbReference>
<evidence type="ECO:0000256" key="1">
    <source>
        <dbReference type="ARBA" id="ARBA00001947"/>
    </source>
</evidence>
<protein>
    <submittedName>
        <fullName evidence="16">T9SS type A sorting domain-containing protein</fullName>
    </submittedName>
</protein>
<dbReference type="PANTHER" id="PTHR33478:SF1">
    <property type="entry name" value="EXTRACELLULAR METALLOPROTEINASE MEP"/>
    <property type="match status" value="1"/>
</dbReference>
<dbReference type="SUPFAM" id="SSF55486">
    <property type="entry name" value="Metalloproteases ('zincins'), catalytic domain"/>
    <property type="match status" value="1"/>
</dbReference>
<dbReference type="SUPFAM" id="SSF52025">
    <property type="entry name" value="PA domain"/>
    <property type="match status" value="1"/>
</dbReference>
<comment type="caution">
    <text evidence="16">The sequence shown here is derived from an EMBL/GenBank/DDBJ whole genome shotgun (WGS) entry which is preliminary data.</text>
</comment>
<reference evidence="16 17" key="1">
    <citation type="submission" date="2019-06" db="EMBL/GenBank/DDBJ databases">
        <title>Flavobacteriaceae Paucihalobacterium erythroidium CWB-1, complete genome.</title>
        <authorList>
            <person name="Wu S."/>
        </authorList>
    </citation>
    <scope>NUCLEOTIDE SEQUENCE [LARGE SCALE GENOMIC DNA]</scope>
    <source>
        <strain evidence="16 17">CWB-1</strain>
    </source>
</reference>
<name>A0A506PQN8_9FLAO</name>
<dbReference type="GO" id="GO:0005615">
    <property type="term" value="C:extracellular space"/>
    <property type="evidence" value="ECO:0007669"/>
    <property type="project" value="InterPro"/>
</dbReference>
<dbReference type="GO" id="GO:0004222">
    <property type="term" value="F:metalloendopeptidase activity"/>
    <property type="evidence" value="ECO:0007669"/>
    <property type="project" value="InterPro"/>
</dbReference>
<dbReference type="Gene3D" id="3.10.170.10">
    <property type="match status" value="1"/>
</dbReference>
<evidence type="ECO:0000259" key="13">
    <source>
        <dbReference type="Pfam" id="PF02225"/>
    </source>
</evidence>
<dbReference type="Proteomes" id="UP000317332">
    <property type="component" value="Unassembled WGS sequence"/>
</dbReference>
<keyword evidence="11" id="KW-0865">Zymogen</keyword>
<evidence type="ECO:0000256" key="5">
    <source>
        <dbReference type="ARBA" id="ARBA00022670"/>
    </source>
</evidence>
<evidence type="ECO:0000256" key="6">
    <source>
        <dbReference type="ARBA" id="ARBA00022723"/>
    </source>
</evidence>
<evidence type="ECO:0000256" key="2">
    <source>
        <dbReference type="ARBA" id="ARBA00004613"/>
    </source>
</evidence>
<keyword evidence="17" id="KW-1185">Reference proteome</keyword>
<dbReference type="OrthoDB" id="5377264at2"/>
<dbReference type="PANTHER" id="PTHR33478">
    <property type="entry name" value="EXTRACELLULAR METALLOPROTEINASE MEP"/>
    <property type="match status" value="1"/>
</dbReference>
<comment type="similarity">
    <text evidence="3">Belongs to the peptidase M36 family.</text>
</comment>
<dbReference type="GO" id="GO:0008270">
    <property type="term" value="F:zinc ion binding"/>
    <property type="evidence" value="ECO:0007669"/>
    <property type="project" value="InterPro"/>
</dbReference>
<dbReference type="RefSeq" id="WP_140988929.1">
    <property type="nucleotide sequence ID" value="NZ_VHIQ01000001.1"/>
</dbReference>
<dbReference type="Gene3D" id="3.50.30.30">
    <property type="match status" value="1"/>
</dbReference>
<dbReference type="Pfam" id="PF07504">
    <property type="entry name" value="FTP"/>
    <property type="match status" value="1"/>
</dbReference>
<comment type="subcellular location">
    <subcellularLocation>
        <location evidence="2">Secreted</location>
    </subcellularLocation>
</comment>
<evidence type="ECO:0000256" key="3">
    <source>
        <dbReference type="ARBA" id="ARBA00006006"/>
    </source>
</evidence>
<feature type="domain" description="FTP" evidence="14">
    <location>
        <begin position="56"/>
        <end position="105"/>
    </location>
</feature>
<keyword evidence="9" id="KW-0862">Zinc</keyword>
<evidence type="ECO:0000256" key="4">
    <source>
        <dbReference type="ARBA" id="ARBA00022525"/>
    </source>
</evidence>
<keyword evidence="8" id="KW-0378">Hydrolase</keyword>
<evidence type="ECO:0000313" key="17">
    <source>
        <dbReference type="Proteomes" id="UP000317332"/>
    </source>
</evidence>
<dbReference type="Pfam" id="PF02128">
    <property type="entry name" value="Peptidase_M36"/>
    <property type="match status" value="1"/>
</dbReference>
<comment type="cofactor">
    <cofactor evidence="1">
        <name>Zn(2+)</name>
        <dbReference type="ChEBI" id="CHEBI:29105"/>
    </cofactor>
</comment>
<dbReference type="InterPro" id="IPR001842">
    <property type="entry name" value="Peptidase_M36"/>
</dbReference>
<evidence type="ECO:0000259" key="14">
    <source>
        <dbReference type="Pfam" id="PF07504"/>
    </source>
</evidence>
<evidence type="ECO:0000313" key="16">
    <source>
        <dbReference type="EMBL" id="TPV35919.1"/>
    </source>
</evidence>
<keyword evidence="4" id="KW-0964">Secreted</keyword>
<evidence type="ECO:0000256" key="7">
    <source>
        <dbReference type="ARBA" id="ARBA00022729"/>
    </source>
</evidence>
<dbReference type="Gene3D" id="1.10.390.10">
    <property type="entry name" value="Neutral Protease Domain 2"/>
    <property type="match status" value="1"/>
</dbReference>
<dbReference type="EMBL" id="VHIQ01000001">
    <property type="protein sequence ID" value="TPV35919.1"/>
    <property type="molecule type" value="Genomic_DNA"/>
</dbReference>
<feature type="signal peptide" evidence="12">
    <location>
        <begin position="1"/>
        <end position="23"/>
    </location>
</feature>
<dbReference type="GO" id="GO:0006508">
    <property type="term" value="P:proteolysis"/>
    <property type="evidence" value="ECO:0007669"/>
    <property type="project" value="UniProtKB-KW"/>
</dbReference>
<keyword evidence="10" id="KW-0482">Metalloprotease</keyword>